<dbReference type="SUPFAM" id="SSF54236">
    <property type="entry name" value="Ubiquitin-like"/>
    <property type="match status" value="1"/>
</dbReference>
<dbReference type="Pfam" id="PF00240">
    <property type="entry name" value="ubiquitin"/>
    <property type="match status" value="1"/>
</dbReference>
<accession>A0A251SGL3</accession>
<dbReference type="GO" id="GO:0003729">
    <property type="term" value="F:mRNA binding"/>
    <property type="evidence" value="ECO:0007669"/>
    <property type="project" value="UniProtKB-ARBA"/>
</dbReference>
<evidence type="ECO:0000259" key="3">
    <source>
        <dbReference type="PROSITE" id="PS50053"/>
    </source>
</evidence>
<dbReference type="InterPro" id="IPR019956">
    <property type="entry name" value="Ubiquitin_dom"/>
</dbReference>
<keyword evidence="2" id="KW-0832">Ubl conjugation</keyword>
<dbReference type="AlphaFoldDB" id="A0A251SGL3"/>
<reference evidence="5" key="1">
    <citation type="journal article" date="2017" name="Nature">
        <title>The sunflower genome provides insights into oil metabolism, flowering and Asterid evolution.</title>
        <authorList>
            <person name="Badouin H."/>
            <person name="Gouzy J."/>
            <person name="Grassa C.J."/>
            <person name="Murat F."/>
            <person name="Staton S.E."/>
            <person name="Cottret L."/>
            <person name="Lelandais-Briere C."/>
            <person name="Owens G.L."/>
            <person name="Carrere S."/>
            <person name="Mayjonade B."/>
            <person name="Legrand L."/>
            <person name="Gill N."/>
            <person name="Kane N.C."/>
            <person name="Bowers J.E."/>
            <person name="Hubner S."/>
            <person name="Bellec A."/>
            <person name="Berard A."/>
            <person name="Berges H."/>
            <person name="Blanchet N."/>
            <person name="Boniface M.C."/>
            <person name="Brunel D."/>
            <person name="Catrice O."/>
            <person name="Chaidir N."/>
            <person name="Claudel C."/>
            <person name="Donnadieu C."/>
            <person name="Faraut T."/>
            <person name="Fievet G."/>
            <person name="Helmstetter N."/>
            <person name="King M."/>
            <person name="Knapp S.J."/>
            <person name="Lai Z."/>
            <person name="Le Paslier M.C."/>
            <person name="Lippi Y."/>
            <person name="Lorenzon L."/>
            <person name="Mandel J.R."/>
            <person name="Marage G."/>
            <person name="Marchand G."/>
            <person name="Marquand E."/>
            <person name="Bret-Mestries E."/>
            <person name="Morien E."/>
            <person name="Nambeesan S."/>
            <person name="Nguyen T."/>
            <person name="Pegot-Espagnet P."/>
            <person name="Pouilly N."/>
            <person name="Raftis F."/>
            <person name="Sallet E."/>
            <person name="Schiex T."/>
            <person name="Thomas J."/>
            <person name="Vandecasteele C."/>
            <person name="Vares D."/>
            <person name="Vear F."/>
            <person name="Vautrin S."/>
            <person name="Crespi M."/>
            <person name="Mangin B."/>
            <person name="Burke J.M."/>
            <person name="Salse J."/>
            <person name="Munos S."/>
            <person name="Vincourt P."/>
            <person name="Rieseberg L.H."/>
            <person name="Langlade N.B."/>
        </authorList>
    </citation>
    <scope>NUCLEOTIDE SEQUENCE [LARGE SCALE GENOMIC DNA]</scope>
    <source>
        <strain evidence="5">cv. SF193</strain>
    </source>
</reference>
<keyword evidence="5" id="KW-1185">Reference proteome</keyword>
<evidence type="ECO:0000256" key="2">
    <source>
        <dbReference type="ARBA" id="ARBA00022843"/>
    </source>
</evidence>
<sequence length="73" mass="8564">MRIRVQIDDARKTIHLDVESTDTIHIVKAKIQAEEDIPTGQQFLFLPHKRLHDSFTLAGYYIQNESTVYLAHW</sequence>
<dbReference type="PROSITE" id="PS50053">
    <property type="entry name" value="UBIQUITIN_2"/>
    <property type="match status" value="1"/>
</dbReference>
<dbReference type="PRINTS" id="PR00348">
    <property type="entry name" value="UBIQUITIN"/>
</dbReference>
<gene>
    <name evidence="4" type="ORF">HannXRQ_Chr14g0437291</name>
</gene>
<keyword evidence="1" id="KW-1017">Isopeptide bond</keyword>
<dbReference type="GO" id="GO:0031625">
    <property type="term" value="F:ubiquitin protein ligase binding"/>
    <property type="evidence" value="ECO:0000318"/>
    <property type="project" value="GO_Central"/>
</dbReference>
<evidence type="ECO:0000313" key="5">
    <source>
        <dbReference type="Proteomes" id="UP000215914"/>
    </source>
</evidence>
<dbReference type="GO" id="GO:0019941">
    <property type="term" value="P:modification-dependent protein catabolic process"/>
    <property type="evidence" value="ECO:0000318"/>
    <property type="project" value="GO_Central"/>
</dbReference>
<evidence type="ECO:0000256" key="1">
    <source>
        <dbReference type="ARBA" id="ARBA00022499"/>
    </source>
</evidence>
<dbReference type="EMBL" id="CM007903">
    <property type="protein sequence ID" value="OTF97682.1"/>
    <property type="molecule type" value="Genomic_DNA"/>
</dbReference>
<dbReference type="InterPro" id="IPR050158">
    <property type="entry name" value="Ubiquitin_ubiquitin-like"/>
</dbReference>
<dbReference type="PANTHER" id="PTHR10666">
    <property type="entry name" value="UBIQUITIN"/>
    <property type="match status" value="1"/>
</dbReference>
<dbReference type="InParanoid" id="A0A251SGL3"/>
<organism evidence="4 5">
    <name type="scientific">Helianthus annuus</name>
    <name type="common">Common sunflower</name>
    <dbReference type="NCBI Taxonomy" id="4232"/>
    <lineage>
        <taxon>Eukaryota</taxon>
        <taxon>Viridiplantae</taxon>
        <taxon>Streptophyta</taxon>
        <taxon>Embryophyta</taxon>
        <taxon>Tracheophyta</taxon>
        <taxon>Spermatophyta</taxon>
        <taxon>Magnoliopsida</taxon>
        <taxon>eudicotyledons</taxon>
        <taxon>Gunneridae</taxon>
        <taxon>Pentapetalae</taxon>
        <taxon>asterids</taxon>
        <taxon>campanulids</taxon>
        <taxon>Asterales</taxon>
        <taxon>Asteraceae</taxon>
        <taxon>Asteroideae</taxon>
        <taxon>Heliantheae alliance</taxon>
        <taxon>Heliantheae</taxon>
        <taxon>Helianthus</taxon>
    </lineage>
</organism>
<dbReference type="GO" id="GO:0005634">
    <property type="term" value="C:nucleus"/>
    <property type="evidence" value="ECO:0000318"/>
    <property type="project" value="GO_Central"/>
</dbReference>
<protein>
    <submittedName>
        <fullName evidence="4">Putative ubiquitin</fullName>
    </submittedName>
</protein>
<dbReference type="InterPro" id="IPR029071">
    <property type="entry name" value="Ubiquitin-like_domsf"/>
</dbReference>
<dbReference type="Proteomes" id="UP000215914">
    <property type="component" value="Chromosome 14"/>
</dbReference>
<dbReference type="GO" id="GO:0005737">
    <property type="term" value="C:cytoplasm"/>
    <property type="evidence" value="ECO:0000318"/>
    <property type="project" value="GO_Central"/>
</dbReference>
<proteinExistence type="predicted"/>
<dbReference type="GO" id="GO:0016567">
    <property type="term" value="P:protein ubiquitination"/>
    <property type="evidence" value="ECO:0000318"/>
    <property type="project" value="GO_Central"/>
</dbReference>
<evidence type="ECO:0000313" key="4">
    <source>
        <dbReference type="EMBL" id="OTF97682.1"/>
    </source>
</evidence>
<dbReference type="Gene3D" id="3.10.20.90">
    <property type="entry name" value="Phosphatidylinositol 3-kinase Catalytic Subunit, Chain A, domain 1"/>
    <property type="match status" value="1"/>
</dbReference>
<dbReference type="SMART" id="SM00213">
    <property type="entry name" value="UBQ"/>
    <property type="match status" value="1"/>
</dbReference>
<name>A0A251SGL3_HELAN</name>
<dbReference type="STRING" id="4232.A0A251SGL3"/>
<feature type="domain" description="Ubiquitin-like" evidence="3">
    <location>
        <begin position="1"/>
        <end position="70"/>
    </location>
</feature>
<dbReference type="InterPro" id="IPR000626">
    <property type="entry name" value="Ubiquitin-like_dom"/>
</dbReference>
<dbReference type="GO" id="GO:0031386">
    <property type="term" value="F:protein tag activity"/>
    <property type="evidence" value="ECO:0000318"/>
    <property type="project" value="GO_Central"/>
</dbReference>